<feature type="coiled-coil region" evidence="1">
    <location>
        <begin position="1"/>
        <end position="100"/>
    </location>
</feature>
<evidence type="ECO:0000256" key="1">
    <source>
        <dbReference type="SAM" id="Coils"/>
    </source>
</evidence>
<accession>A0A7W8FWV5</accession>
<dbReference type="EMBL" id="JACHHK010000001">
    <property type="protein sequence ID" value="MBB5182347.1"/>
    <property type="molecule type" value="Genomic_DNA"/>
</dbReference>
<name>A0A7W8FWV5_9FIRM</name>
<evidence type="ECO:0000313" key="3">
    <source>
        <dbReference type="Proteomes" id="UP000539953"/>
    </source>
</evidence>
<dbReference type="RefSeq" id="WP_183326932.1">
    <property type="nucleotide sequence ID" value="NZ_JACHHK010000001.1"/>
</dbReference>
<evidence type="ECO:0000313" key="2">
    <source>
        <dbReference type="EMBL" id="MBB5182347.1"/>
    </source>
</evidence>
<keyword evidence="3" id="KW-1185">Reference proteome</keyword>
<dbReference type="Proteomes" id="UP000539953">
    <property type="component" value="Unassembled WGS sequence"/>
</dbReference>
<comment type="caution">
    <text evidence="2">The sequence shown here is derived from an EMBL/GenBank/DDBJ whole genome shotgun (WGS) entry which is preliminary data.</text>
</comment>
<dbReference type="AlphaFoldDB" id="A0A7W8FWV5"/>
<keyword evidence="1" id="KW-0175">Coiled coil</keyword>
<proteinExistence type="predicted"/>
<reference evidence="2 3" key="1">
    <citation type="submission" date="2020-08" db="EMBL/GenBank/DDBJ databases">
        <title>Genomic Encyclopedia of Type Strains, Phase IV (KMG-IV): sequencing the most valuable type-strain genomes for metagenomic binning, comparative biology and taxonomic classification.</title>
        <authorList>
            <person name="Goeker M."/>
        </authorList>
    </citation>
    <scope>NUCLEOTIDE SEQUENCE [LARGE SCALE GENOMIC DNA]</scope>
    <source>
        <strain evidence="2 3">DSM 25799</strain>
    </source>
</reference>
<organism evidence="2 3">
    <name type="scientific">Catenisphaera adipataccumulans</name>
    <dbReference type="NCBI Taxonomy" id="700500"/>
    <lineage>
        <taxon>Bacteria</taxon>
        <taxon>Bacillati</taxon>
        <taxon>Bacillota</taxon>
        <taxon>Erysipelotrichia</taxon>
        <taxon>Erysipelotrichales</taxon>
        <taxon>Erysipelotrichaceae</taxon>
        <taxon>Catenisphaera</taxon>
    </lineage>
</organism>
<protein>
    <submittedName>
        <fullName evidence="2">Uncharacterized protein</fullName>
    </submittedName>
</protein>
<sequence length="247" mass="29452">MTEQEQEYIELVLQRDAMNQEANRSYIEYMIEFGDRILHLEQLKTAYGEAQNRLQYCQNRTDAHQPIRQNEMDEAVDVVMADARRHLDDLQERLEYCQKMPLTSKKHDAFVKETYAAYARRIHPEIHPELYPDEALNDAWKHLQACYLDNNFQGMEEVKEHLDPMLAEKPEPDHLQVDKLKSKMHGVHMEIQLIKNHKPYQYKYILASEKDIDEKKQALDQEIAAYEKAIRRLERLMRIFPIDHTVS</sequence>
<feature type="coiled-coil region" evidence="1">
    <location>
        <begin position="209"/>
        <end position="239"/>
    </location>
</feature>
<gene>
    <name evidence="2" type="ORF">HNQ47_000350</name>
</gene>